<name>A0ABW0FJ63_9MICO</name>
<sequence length="88" mass="9698">MTPQKHRSFDATWMPFGMLIGFIVGMGIALTMTDSLVTAAAFGFASGIALGIILGFRRRHGSTTDEDAEDDRYRAEHGDPTPRRDDDH</sequence>
<evidence type="ECO:0000313" key="4">
    <source>
        <dbReference type="Proteomes" id="UP001595937"/>
    </source>
</evidence>
<evidence type="ECO:0000256" key="2">
    <source>
        <dbReference type="SAM" id="Phobius"/>
    </source>
</evidence>
<gene>
    <name evidence="3" type="ORF">ACFPK8_13025</name>
</gene>
<accession>A0ABW0FJ63</accession>
<keyword evidence="4" id="KW-1185">Reference proteome</keyword>
<organism evidence="3 4">
    <name type="scientific">Brachybacterium tyrofermentans</name>
    <dbReference type="NCBI Taxonomy" id="47848"/>
    <lineage>
        <taxon>Bacteria</taxon>
        <taxon>Bacillati</taxon>
        <taxon>Actinomycetota</taxon>
        <taxon>Actinomycetes</taxon>
        <taxon>Micrococcales</taxon>
        <taxon>Dermabacteraceae</taxon>
        <taxon>Brachybacterium</taxon>
    </lineage>
</organism>
<proteinExistence type="predicted"/>
<dbReference type="EMBL" id="JBHSLN010000064">
    <property type="protein sequence ID" value="MFC5298435.1"/>
    <property type="molecule type" value="Genomic_DNA"/>
</dbReference>
<comment type="caution">
    <text evidence="3">The sequence shown here is derived from an EMBL/GenBank/DDBJ whole genome shotgun (WGS) entry which is preliminary data.</text>
</comment>
<keyword evidence="2" id="KW-0472">Membrane</keyword>
<evidence type="ECO:0008006" key="5">
    <source>
        <dbReference type="Google" id="ProtNLM"/>
    </source>
</evidence>
<keyword evidence="2" id="KW-1133">Transmembrane helix</keyword>
<reference evidence="4" key="1">
    <citation type="journal article" date="2019" name="Int. J. Syst. Evol. Microbiol.">
        <title>The Global Catalogue of Microorganisms (GCM) 10K type strain sequencing project: providing services to taxonomists for standard genome sequencing and annotation.</title>
        <authorList>
            <consortium name="The Broad Institute Genomics Platform"/>
            <consortium name="The Broad Institute Genome Sequencing Center for Infectious Disease"/>
            <person name="Wu L."/>
            <person name="Ma J."/>
        </authorList>
    </citation>
    <scope>NUCLEOTIDE SEQUENCE [LARGE SCALE GENOMIC DNA]</scope>
    <source>
        <strain evidence="4">CGMCC 1.16455</strain>
    </source>
</reference>
<evidence type="ECO:0000256" key="1">
    <source>
        <dbReference type="SAM" id="MobiDB-lite"/>
    </source>
</evidence>
<dbReference type="GeneID" id="303299197"/>
<feature type="compositionally biased region" description="Basic and acidic residues" evidence="1">
    <location>
        <begin position="71"/>
        <end position="88"/>
    </location>
</feature>
<evidence type="ECO:0000313" key="3">
    <source>
        <dbReference type="EMBL" id="MFC5298435.1"/>
    </source>
</evidence>
<feature type="transmembrane region" description="Helical" evidence="2">
    <location>
        <begin position="36"/>
        <end position="56"/>
    </location>
</feature>
<feature type="region of interest" description="Disordered" evidence="1">
    <location>
        <begin position="61"/>
        <end position="88"/>
    </location>
</feature>
<feature type="transmembrane region" description="Helical" evidence="2">
    <location>
        <begin position="12"/>
        <end position="30"/>
    </location>
</feature>
<dbReference type="Proteomes" id="UP001595937">
    <property type="component" value="Unassembled WGS sequence"/>
</dbReference>
<protein>
    <recommendedName>
        <fullName evidence="5">Glycine zipper family protein</fullName>
    </recommendedName>
</protein>
<dbReference type="RefSeq" id="WP_193116730.1">
    <property type="nucleotide sequence ID" value="NZ_BAAAIR010000096.1"/>
</dbReference>
<keyword evidence="2" id="KW-0812">Transmembrane</keyword>